<evidence type="ECO:0000313" key="2">
    <source>
        <dbReference type="Proteomes" id="UP001617427"/>
    </source>
</evidence>
<proteinExistence type="predicted"/>
<protein>
    <submittedName>
        <fullName evidence="1">Uncharacterized protein</fullName>
    </submittedName>
</protein>
<comment type="caution">
    <text evidence="1">The sequence shown here is derived from an EMBL/GenBank/DDBJ whole genome shotgun (WGS) entry which is preliminary data.</text>
</comment>
<keyword evidence="2" id="KW-1185">Reference proteome</keyword>
<organism evidence="1 2">
    <name type="scientific">Herbaspirillum chlorophenolicum</name>
    <dbReference type="NCBI Taxonomy" id="211589"/>
    <lineage>
        <taxon>Bacteria</taxon>
        <taxon>Pseudomonadati</taxon>
        <taxon>Pseudomonadota</taxon>
        <taxon>Betaproteobacteria</taxon>
        <taxon>Burkholderiales</taxon>
        <taxon>Oxalobacteraceae</taxon>
        <taxon>Herbaspirillum</taxon>
    </lineage>
</organism>
<dbReference type="RefSeq" id="WP_402697969.1">
    <property type="nucleotide sequence ID" value="NZ_JBIUZV010000001.1"/>
</dbReference>
<dbReference type="Proteomes" id="UP001617427">
    <property type="component" value="Unassembled WGS sequence"/>
</dbReference>
<name>A0ABW8ESB5_9BURK</name>
<reference evidence="1 2" key="1">
    <citation type="submission" date="2024-10" db="EMBL/GenBank/DDBJ databases">
        <title>The Natural Products Discovery Center: Release of the First 8490 Sequenced Strains for Exploring Actinobacteria Biosynthetic Diversity.</title>
        <authorList>
            <person name="Kalkreuter E."/>
            <person name="Kautsar S.A."/>
            <person name="Yang D."/>
            <person name="Bader C.D."/>
            <person name="Teijaro C.N."/>
            <person name="Fluegel L."/>
            <person name="Davis C.M."/>
            <person name="Simpson J.R."/>
            <person name="Lauterbach L."/>
            <person name="Steele A.D."/>
            <person name="Gui C."/>
            <person name="Meng S."/>
            <person name="Li G."/>
            <person name="Viehrig K."/>
            <person name="Ye F."/>
            <person name="Su P."/>
            <person name="Kiefer A.F."/>
            <person name="Nichols A."/>
            <person name="Cepeda A.J."/>
            <person name="Yan W."/>
            <person name="Fan B."/>
            <person name="Jiang Y."/>
            <person name="Adhikari A."/>
            <person name="Zheng C.-J."/>
            <person name="Schuster L."/>
            <person name="Cowan T.M."/>
            <person name="Smanski M.J."/>
            <person name="Chevrette M.G."/>
            <person name="De Carvalho L.P.S."/>
            <person name="Shen B."/>
        </authorList>
    </citation>
    <scope>NUCLEOTIDE SEQUENCE [LARGE SCALE GENOMIC DNA]</scope>
    <source>
        <strain evidence="1 2">NPDC087045</strain>
    </source>
</reference>
<evidence type="ECO:0000313" key="1">
    <source>
        <dbReference type="EMBL" id="MFJ3044338.1"/>
    </source>
</evidence>
<gene>
    <name evidence="1" type="ORF">ACIPEN_00785</name>
</gene>
<dbReference type="EMBL" id="JBIUZV010000001">
    <property type="protein sequence ID" value="MFJ3044338.1"/>
    <property type="molecule type" value="Genomic_DNA"/>
</dbReference>
<accession>A0ABW8ESB5</accession>
<sequence>MSISNDFLKSHQLEINRKQEWPSFKAAVVKKYDEVGPWPAHFFYGVDQTLDEGKNRIRVECGDVPINTRRIGGQLKVDFEGGCLISYTQQLNGGILCEVKGFDGITYLQKNYGSASEISELKFKIHFCAYLAVVHCTSQRQIPNWKYRLMFSMLKFEKKLKLKLLIKIISAVFSIATKVYGTSMKP</sequence>